<feature type="transmembrane region" description="Helical" evidence="13">
    <location>
        <begin position="167"/>
        <end position="190"/>
    </location>
</feature>
<feature type="transmembrane region" description="Helical" evidence="13">
    <location>
        <begin position="265"/>
        <end position="285"/>
    </location>
</feature>
<feature type="transmembrane region" description="Helical" evidence="13">
    <location>
        <begin position="297"/>
        <end position="315"/>
    </location>
</feature>
<evidence type="ECO:0000256" key="8">
    <source>
        <dbReference type="ARBA" id="ARBA00023136"/>
    </source>
</evidence>
<comment type="catalytic activity">
    <reaction evidence="9">
        <text>L-aspartate(in) + succinate(out) = L-aspartate(out) + succinate(in)</text>
        <dbReference type="Rhea" id="RHEA:29343"/>
        <dbReference type="ChEBI" id="CHEBI:29991"/>
        <dbReference type="ChEBI" id="CHEBI:30031"/>
    </reaction>
    <physiologicalReaction direction="right-to-left" evidence="9">
        <dbReference type="Rhea" id="RHEA:29345"/>
    </physiologicalReaction>
</comment>
<feature type="transmembrane region" description="Helical" evidence="13">
    <location>
        <begin position="419"/>
        <end position="441"/>
    </location>
</feature>
<dbReference type="PATRIC" id="fig|750.21.peg.1281"/>
<reference evidence="15 17" key="2">
    <citation type="submission" date="2018-06" db="EMBL/GenBank/DDBJ databases">
        <authorList>
            <consortium name="Pathogen Informatics"/>
            <person name="Doyle S."/>
        </authorList>
    </citation>
    <scope>NUCLEOTIDE SEQUENCE [LARGE SCALE GENOMIC DNA]</scope>
    <source>
        <strain evidence="15 17">NCTC11413</strain>
    </source>
</reference>
<dbReference type="Pfam" id="PF03605">
    <property type="entry name" value="DcuA_DcuB"/>
    <property type="match status" value="1"/>
</dbReference>
<comment type="catalytic activity">
    <reaction evidence="11">
        <text>fumarate(in) + succinate(out) = fumarate(out) + succinate(in)</text>
        <dbReference type="Rhea" id="RHEA:29323"/>
        <dbReference type="ChEBI" id="CHEBI:29806"/>
        <dbReference type="ChEBI" id="CHEBI:30031"/>
    </reaction>
    <physiologicalReaction direction="right-to-left" evidence="11">
        <dbReference type="Rhea" id="RHEA:29325"/>
    </physiologicalReaction>
</comment>
<dbReference type="PANTHER" id="PTHR36106:SF3">
    <property type="entry name" value="ANAEROBIC C4-DICARBOXYLATE TRANSPORTER DCUB"/>
    <property type="match status" value="1"/>
</dbReference>
<keyword evidence="8 12" id="KW-0472">Membrane</keyword>
<evidence type="ECO:0000313" key="16">
    <source>
        <dbReference type="Proteomes" id="UP000092643"/>
    </source>
</evidence>
<dbReference type="OMA" id="DKDPEFQ"/>
<dbReference type="NCBIfam" id="TIGR00770">
    <property type="entry name" value="Dcu"/>
    <property type="match status" value="1"/>
</dbReference>
<evidence type="ECO:0000256" key="10">
    <source>
        <dbReference type="ARBA" id="ARBA00034284"/>
    </source>
</evidence>
<dbReference type="GeneID" id="77262893"/>
<comment type="catalytic activity">
    <reaction evidence="10">
        <text>(S)-malate(in) + succinate(out) = (S)-malate(out) + succinate(in)</text>
        <dbReference type="Rhea" id="RHEA:29327"/>
        <dbReference type="ChEBI" id="CHEBI:15589"/>
        <dbReference type="ChEBI" id="CHEBI:30031"/>
    </reaction>
    <physiologicalReaction direction="right-to-left" evidence="10">
        <dbReference type="Rhea" id="RHEA:29329"/>
    </physiologicalReaction>
</comment>
<evidence type="ECO:0000256" key="3">
    <source>
        <dbReference type="ARBA" id="ARBA00022448"/>
    </source>
</evidence>
<dbReference type="NCBIfam" id="NF006927">
    <property type="entry name" value="PRK09412.1"/>
    <property type="match status" value="1"/>
</dbReference>
<feature type="transmembrane region" description="Helical" evidence="13">
    <location>
        <begin position="366"/>
        <end position="390"/>
    </location>
</feature>
<evidence type="ECO:0000256" key="12">
    <source>
        <dbReference type="PIRNR" id="PIRNR004539"/>
    </source>
</evidence>
<dbReference type="PANTHER" id="PTHR36106">
    <property type="entry name" value="ANAEROBIC C4-DICARBOXYLATE TRANSPORTER DCUB"/>
    <property type="match status" value="1"/>
</dbReference>
<keyword evidence="4 12" id="KW-1003">Cell membrane</keyword>
<keyword evidence="5 12" id="KW-0997">Cell inner membrane</keyword>
<evidence type="ECO:0000256" key="6">
    <source>
        <dbReference type="ARBA" id="ARBA00022692"/>
    </source>
</evidence>
<dbReference type="EMBL" id="UGGZ01000001">
    <property type="protein sequence ID" value="STO38438.1"/>
    <property type="molecule type" value="Genomic_DNA"/>
</dbReference>
<dbReference type="GO" id="GO:0005886">
    <property type="term" value="C:plasma membrane"/>
    <property type="evidence" value="ECO:0007669"/>
    <property type="project" value="UniProtKB-SubCell"/>
</dbReference>
<keyword evidence="3 12" id="KW-0813">Transport</keyword>
<evidence type="ECO:0000256" key="4">
    <source>
        <dbReference type="ARBA" id="ARBA00022475"/>
    </source>
</evidence>
<evidence type="ECO:0000256" key="11">
    <source>
        <dbReference type="ARBA" id="ARBA00034287"/>
    </source>
</evidence>
<evidence type="ECO:0000256" key="7">
    <source>
        <dbReference type="ARBA" id="ARBA00022989"/>
    </source>
</evidence>
<keyword evidence="6 13" id="KW-0812">Transmembrane</keyword>
<evidence type="ECO:0000313" key="14">
    <source>
        <dbReference type="EMBL" id="OBW99227.1"/>
    </source>
</evidence>
<dbReference type="InterPro" id="IPR004668">
    <property type="entry name" value="Anaer_Dcu_memb_transpt"/>
</dbReference>
<accession>A0A0A3AZW9</accession>
<dbReference type="EMBL" id="JTJO01000024">
    <property type="protein sequence ID" value="OBW99227.1"/>
    <property type="molecule type" value="Genomic_DNA"/>
</dbReference>
<feature type="transmembrane region" description="Helical" evidence="13">
    <location>
        <begin position="6"/>
        <end position="38"/>
    </location>
</feature>
<dbReference type="Proteomes" id="UP000092643">
    <property type="component" value="Unassembled WGS sequence"/>
</dbReference>
<evidence type="ECO:0000256" key="13">
    <source>
        <dbReference type="SAM" id="Phobius"/>
    </source>
</evidence>
<comment type="similarity">
    <text evidence="2 12">Belongs to the DcuA/DcuB transporter (TC 2.A.13.1) family.</text>
</comment>
<reference evidence="14 16" key="1">
    <citation type="submission" date="2014-11" db="EMBL/GenBank/DDBJ databases">
        <title>Pan-genome of Gallibacterium spp.</title>
        <authorList>
            <person name="Kudirkiene E."/>
            <person name="Bojesen A.M."/>
        </authorList>
    </citation>
    <scope>NUCLEOTIDE SEQUENCE [LARGE SCALE GENOMIC DNA]</scope>
    <source>
        <strain evidence="14 16">F 279</strain>
    </source>
</reference>
<dbReference type="PIRSF" id="PIRSF004539">
    <property type="entry name" value="C4-dicrbxl_trns"/>
    <property type="match status" value="1"/>
</dbReference>
<feature type="transmembrane region" description="Helical" evidence="13">
    <location>
        <begin position="237"/>
        <end position="259"/>
    </location>
</feature>
<evidence type="ECO:0000313" key="17">
    <source>
        <dbReference type="Proteomes" id="UP000254232"/>
    </source>
</evidence>
<feature type="transmembrane region" description="Helical" evidence="13">
    <location>
        <begin position="50"/>
        <end position="74"/>
    </location>
</feature>
<dbReference type="OrthoDB" id="9770910at2"/>
<comment type="function">
    <text evidence="12">Responsible for the transport of C4-dicarboxylates.</text>
</comment>
<evidence type="ECO:0000313" key="15">
    <source>
        <dbReference type="EMBL" id="STO38438.1"/>
    </source>
</evidence>
<evidence type="ECO:0000256" key="9">
    <source>
        <dbReference type="ARBA" id="ARBA00034237"/>
    </source>
</evidence>
<evidence type="ECO:0000256" key="2">
    <source>
        <dbReference type="ARBA" id="ARBA00006413"/>
    </source>
</evidence>
<evidence type="ECO:0000256" key="1">
    <source>
        <dbReference type="ARBA" id="ARBA00004429"/>
    </source>
</evidence>
<gene>
    <name evidence="15" type="primary">dcuB</name>
    <name evidence="15" type="ORF">NCTC11413_01568</name>
    <name evidence="14" type="ORF">QV03_04145</name>
</gene>
<organism evidence="14 16">
    <name type="scientific">Gallibacterium anatis</name>
    <dbReference type="NCBI Taxonomy" id="750"/>
    <lineage>
        <taxon>Bacteria</taxon>
        <taxon>Pseudomonadati</taxon>
        <taxon>Pseudomonadota</taxon>
        <taxon>Gammaproteobacteria</taxon>
        <taxon>Pasteurellales</taxon>
        <taxon>Pasteurellaceae</taxon>
        <taxon>Gallibacterium</taxon>
    </lineage>
</organism>
<name>A0A0A3AZW9_9PAST</name>
<dbReference type="NCBIfam" id="NF009136">
    <property type="entry name" value="PRK12489.1"/>
    <property type="match status" value="1"/>
</dbReference>
<protein>
    <recommendedName>
        <fullName evidence="12">C4-dicarboxylate transporter</fullName>
    </recommendedName>
</protein>
<dbReference type="AlphaFoldDB" id="A0A0A3AZW9"/>
<keyword evidence="7 13" id="KW-1133">Transmembrane helix</keyword>
<dbReference type="RefSeq" id="WP_013746629.1">
    <property type="nucleotide sequence ID" value="NZ_CP110225.1"/>
</dbReference>
<proteinExistence type="inferred from homology"/>
<dbReference type="GO" id="GO:0015556">
    <property type="term" value="F:C4-dicarboxylate transmembrane transporter activity"/>
    <property type="evidence" value="ECO:0007669"/>
    <property type="project" value="InterPro"/>
</dbReference>
<feature type="transmembrane region" description="Helical" evidence="13">
    <location>
        <begin position="94"/>
        <end position="121"/>
    </location>
</feature>
<dbReference type="Proteomes" id="UP000254232">
    <property type="component" value="Unassembled WGS sequence"/>
</dbReference>
<feature type="transmembrane region" description="Helical" evidence="13">
    <location>
        <begin position="335"/>
        <end position="354"/>
    </location>
</feature>
<sequence length="442" mass="47514">MLYAEFILLLFFLYVGSRFGGVGLGVVSGIGLLVEVFILRMPPSSPPIDVMLIIIAVVTCASVLEAAGGLKYMLQIAERILRSNPKRVTILGPMVTYFMTVILGTGHAVYTIMPIIGDIALKNGIRPERPMAAASVSSQIGITASPISAAVVYYLGQISELPGFSHITLLTIVSITIPATFCGVLALSLYSLRRGKELKDDPEYQRRLQDPEWSKLIQNTTSTSLNETLPPSAKNSVLLFLFALVCIVIVAMIPAIRTIGESKAISMGVIIQMMMLAFAGVILLFTKTDPKKVPNGVVFKSGMVAAIAIYGIAWMSDTYFTYAMPSFKAGITEMIQAYPWTFAFALFAVSVVINSQAATGRMLLPVGIAMGLPAPLLVGLLPATYGYFFIPNYPSDIATVNFDVSGTTKIGKYYFNHSFMVPGLIGVVVGCVVGISLANVLM</sequence>
<evidence type="ECO:0000256" key="5">
    <source>
        <dbReference type="ARBA" id="ARBA00022519"/>
    </source>
</evidence>
<comment type="subcellular location">
    <subcellularLocation>
        <location evidence="1 12">Cell inner membrane</location>
        <topology evidence="1 12">Multi-pass membrane protein</topology>
    </subcellularLocation>
</comment>